<dbReference type="OrthoDB" id="335750at2"/>
<keyword evidence="8" id="KW-1185">Reference proteome</keyword>
<comment type="caution">
    <text evidence="7">The sequence shown here is derived from an EMBL/GenBank/DDBJ whole genome shotgun (WGS) entry which is preliminary data.</text>
</comment>
<dbReference type="GO" id="GO:0051274">
    <property type="term" value="P:beta-glucan biosynthetic process"/>
    <property type="evidence" value="ECO:0007669"/>
    <property type="project" value="TreeGrafter"/>
</dbReference>
<dbReference type="InterPro" id="IPR013783">
    <property type="entry name" value="Ig-like_fold"/>
</dbReference>
<evidence type="ECO:0000313" key="8">
    <source>
        <dbReference type="Proteomes" id="UP000317243"/>
    </source>
</evidence>
<evidence type="ECO:0000259" key="6">
    <source>
        <dbReference type="Pfam" id="PF04349"/>
    </source>
</evidence>
<organism evidence="7 8">
    <name type="scientific">Thalassoglobus neptunius</name>
    <dbReference type="NCBI Taxonomy" id="1938619"/>
    <lineage>
        <taxon>Bacteria</taxon>
        <taxon>Pseudomonadati</taxon>
        <taxon>Planctomycetota</taxon>
        <taxon>Planctomycetia</taxon>
        <taxon>Planctomycetales</taxon>
        <taxon>Planctomycetaceae</taxon>
        <taxon>Thalassoglobus</taxon>
    </lineage>
</organism>
<dbReference type="PIRSF" id="PIRSF006281">
    <property type="entry name" value="MdoG"/>
    <property type="match status" value="1"/>
</dbReference>
<reference evidence="7 8" key="1">
    <citation type="submission" date="2019-02" db="EMBL/GenBank/DDBJ databases">
        <title>Deep-cultivation of Planctomycetes and their phenomic and genomic characterization uncovers novel biology.</title>
        <authorList>
            <person name="Wiegand S."/>
            <person name="Jogler M."/>
            <person name="Boedeker C."/>
            <person name="Pinto D."/>
            <person name="Vollmers J."/>
            <person name="Rivas-Marin E."/>
            <person name="Kohn T."/>
            <person name="Peeters S.H."/>
            <person name="Heuer A."/>
            <person name="Rast P."/>
            <person name="Oberbeckmann S."/>
            <person name="Bunk B."/>
            <person name="Jeske O."/>
            <person name="Meyerdierks A."/>
            <person name="Storesund J.E."/>
            <person name="Kallscheuer N."/>
            <person name="Luecker S."/>
            <person name="Lage O.M."/>
            <person name="Pohl T."/>
            <person name="Merkel B.J."/>
            <person name="Hornburger P."/>
            <person name="Mueller R.-W."/>
            <person name="Bruemmer F."/>
            <person name="Labrenz M."/>
            <person name="Spormann A.M."/>
            <person name="Op Den Camp H."/>
            <person name="Overmann J."/>
            <person name="Amann R."/>
            <person name="Jetten M.S.M."/>
            <person name="Mascher T."/>
            <person name="Medema M.H."/>
            <person name="Devos D.P."/>
            <person name="Kaster A.-K."/>
            <person name="Ovreas L."/>
            <person name="Rohde M."/>
            <person name="Galperin M.Y."/>
            <person name="Jogler C."/>
        </authorList>
    </citation>
    <scope>NUCLEOTIDE SEQUENCE [LARGE SCALE GENOMIC DNA]</scope>
    <source>
        <strain evidence="7 8">KOR42</strain>
    </source>
</reference>
<comment type="similarity">
    <text evidence="3">Belongs to the OpgD/OpgG family.</text>
</comment>
<evidence type="ECO:0000256" key="5">
    <source>
        <dbReference type="SAM" id="SignalP"/>
    </source>
</evidence>
<protein>
    <submittedName>
        <fullName evidence="7">Glucans biosynthesis protein G</fullName>
    </submittedName>
</protein>
<keyword evidence="5" id="KW-0732">Signal</keyword>
<dbReference type="GO" id="GO:0003824">
    <property type="term" value="F:catalytic activity"/>
    <property type="evidence" value="ECO:0007669"/>
    <property type="project" value="InterPro"/>
</dbReference>
<name>A0A5C5VP25_9PLAN</name>
<dbReference type="InterPro" id="IPR014718">
    <property type="entry name" value="GH-type_carb-bd"/>
</dbReference>
<dbReference type="PANTHER" id="PTHR30504:SF2">
    <property type="entry name" value="GLUCANS BIOSYNTHESIS PROTEIN G"/>
    <property type="match status" value="1"/>
</dbReference>
<dbReference type="EMBL" id="SIHI01000063">
    <property type="protein sequence ID" value="TWT39867.1"/>
    <property type="molecule type" value="Genomic_DNA"/>
</dbReference>
<dbReference type="RefSeq" id="WP_146512388.1">
    <property type="nucleotide sequence ID" value="NZ_SIHI01000063.1"/>
</dbReference>
<keyword evidence="4" id="KW-0574">Periplasm</keyword>
<dbReference type="Gene3D" id="2.60.40.10">
    <property type="entry name" value="Immunoglobulins"/>
    <property type="match status" value="1"/>
</dbReference>
<sequence precursor="true">MRTCYSVAALIMLISSDLYAGSAIWGQEPLRAGCICSFSDLDRYARALSLQKAPSPPDLPEAISNLSYDDYRMIAFRPERAIWWNQSKPFWFELFHRGFVHRNRVSVSVIHNQSESESPSEQPVPFDPSLFEYRGPLADRSVPVETGFAGVKIVGQFPKADDGQEMLTFLGASYFRGRTANTVYGSSSRGLALDAGTDKAEEFPAFTDLWIVEPDQDEKTLTVLALMNSESVVGAYQFELQPGTTNTIVDVKARLYFRNTDCKIGIAPLTSMWMWGDAIEPPPLDKRPSVHDADGLMIDAGDDGTIWRSLCRQSYPSLSRFEVAELHGFGLIQRERRYSRYLDDEAQYHRRPDIWIQPKSPWINGTVELLELPAPHEGHDNIAAFWVPGDQINIGEPVDLDYEVHFRSTKRKEDGFLARVVRHSLTRNEDGTIDVQLHFRGTAIAQLSDETPVLLDLLTVRGEVLKQESIKTKSGWRVDLKISPIDVDDPVEVQLTLRDSNRRLSETWSGLCSHRVPKYQFPQVYTRID</sequence>
<feature type="signal peptide" evidence="5">
    <location>
        <begin position="1"/>
        <end position="20"/>
    </location>
</feature>
<dbReference type="InterPro" id="IPR014756">
    <property type="entry name" value="Ig_E-set"/>
</dbReference>
<dbReference type="Gene3D" id="2.70.98.10">
    <property type="match status" value="1"/>
</dbReference>
<evidence type="ECO:0000256" key="3">
    <source>
        <dbReference type="ARBA" id="ARBA00009284"/>
    </source>
</evidence>
<dbReference type="PANTHER" id="PTHR30504">
    <property type="entry name" value="GLUCANS BIOSYNTHESIS PROTEIN"/>
    <property type="match status" value="1"/>
</dbReference>
<comment type="pathway">
    <text evidence="2">Glycan metabolism; osmoregulated periplasmic glucan (OPG) biosynthesis.</text>
</comment>
<dbReference type="InterPro" id="IPR011013">
    <property type="entry name" value="Gal_mutarotase_sf_dom"/>
</dbReference>
<dbReference type="Pfam" id="PF04349">
    <property type="entry name" value="MdoG"/>
    <property type="match status" value="1"/>
</dbReference>
<feature type="chain" id="PRO_5022856866" evidence="5">
    <location>
        <begin position="21"/>
        <end position="529"/>
    </location>
</feature>
<dbReference type="SUPFAM" id="SSF74650">
    <property type="entry name" value="Galactose mutarotase-like"/>
    <property type="match status" value="1"/>
</dbReference>
<dbReference type="GO" id="GO:0030246">
    <property type="term" value="F:carbohydrate binding"/>
    <property type="evidence" value="ECO:0007669"/>
    <property type="project" value="InterPro"/>
</dbReference>
<dbReference type="GO" id="GO:0030288">
    <property type="term" value="C:outer membrane-bounded periplasmic space"/>
    <property type="evidence" value="ECO:0007669"/>
    <property type="project" value="TreeGrafter"/>
</dbReference>
<evidence type="ECO:0000256" key="1">
    <source>
        <dbReference type="ARBA" id="ARBA00004418"/>
    </source>
</evidence>
<comment type="subcellular location">
    <subcellularLocation>
        <location evidence="1">Periplasm</location>
    </subcellularLocation>
</comment>
<evidence type="ECO:0000256" key="2">
    <source>
        <dbReference type="ARBA" id="ARBA00005001"/>
    </source>
</evidence>
<feature type="domain" description="Glucan biosynthesis periplasmic MdoG C-terminal" evidence="6">
    <location>
        <begin position="37"/>
        <end position="509"/>
    </location>
</feature>
<accession>A0A5C5VP25</accession>
<dbReference type="UniPathway" id="UPA00637"/>
<evidence type="ECO:0000313" key="7">
    <source>
        <dbReference type="EMBL" id="TWT39867.1"/>
    </source>
</evidence>
<proteinExistence type="inferred from homology"/>
<dbReference type="InterPro" id="IPR007444">
    <property type="entry name" value="Glucan_biosyn_MdoG_C"/>
</dbReference>
<dbReference type="Proteomes" id="UP000317243">
    <property type="component" value="Unassembled WGS sequence"/>
</dbReference>
<dbReference type="SUPFAM" id="SSF81296">
    <property type="entry name" value="E set domains"/>
    <property type="match status" value="1"/>
</dbReference>
<gene>
    <name evidence="7" type="primary">mdoG</name>
    <name evidence="7" type="ORF">KOR42_51020</name>
</gene>
<evidence type="ECO:0000256" key="4">
    <source>
        <dbReference type="ARBA" id="ARBA00022764"/>
    </source>
</evidence>
<dbReference type="InterPro" id="IPR014438">
    <property type="entry name" value="Glucan_biosyn_MdoG/MdoD"/>
</dbReference>
<dbReference type="AlphaFoldDB" id="A0A5C5VP25"/>